<organism evidence="1 2">
    <name type="scientific">Giardia duodenalis assemblage B</name>
    <dbReference type="NCBI Taxonomy" id="1394984"/>
    <lineage>
        <taxon>Eukaryota</taxon>
        <taxon>Metamonada</taxon>
        <taxon>Diplomonadida</taxon>
        <taxon>Hexamitidae</taxon>
        <taxon>Giardiinae</taxon>
        <taxon>Giardia</taxon>
    </lineage>
</organism>
<sequence>MVMSAATLVNTLQYNVPLQFSNNGKVVTGIVRRYSGEDLQKNADLHAAFVSLYTHILPDVDRDECKRDLIEPNTVHIGVFRSDQEVRGDWQTRPIRILKHYKKYHADPISEDIELLPGTDSAVEDTTDIYKSRSADSSFSGPTDDEEPTGERLMGRIMEYIKAPKQRKEVGKFIKAKLPRLHTQIKAGELRESDLDATKRKIRHKDRILGGASILIRDNPEGITEPCRLCQLIYIGVRTRFQLLKLGRRICATTIYKEAVEEFNSDVYFTYAGSNAIRFFKRCGLDDDPMIAGRYAHLDNEWTDVLPMARLLKVPAHMEQILASRDSKGTNRAALYSMWRDAAFRRYAEESHFVSHCVAEMDRMQQRLASLEKAEKLYNTVLAQERSRCIMYEQIIAKLESQLLDAGIKPSIDRDEILKKVVEKIGAANNLNEHGDENSKM</sequence>
<evidence type="ECO:0000313" key="1">
    <source>
        <dbReference type="EMBL" id="KWX12142.1"/>
    </source>
</evidence>
<comment type="caution">
    <text evidence="1">The sequence shown here is derived from an EMBL/GenBank/DDBJ whole genome shotgun (WGS) entry which is preliminary data.</text>
</comment>
<reference evidence="1 2" key="1">
    <citation type="journal article" date="2015" name="Mol. Biochem. Parasitol.">
        <title>Identification of polymorphic genes for use in assemblage B genotyping assays through comparative genomics of multiple assemblage B Giardia duodenalis isolates.</title>
        <authorList>
            <person name="Wielinga C."/>
            <person name="Thompson R.C."/>
            <person name="Monis P."/>
            <person name="Ryan U."/>
        </authorList>
    </citation>
    <scope>NUCLEOTIDE SEQUENCE [LARGE SCALE GENOMIC DNA]</scope>
    <source>
        <strain evidence="1 2">BAH15c1</strain>
    </source>
</reference>
<name>A0A132NQZ7_GIAIN</name>
<evidence type="ECO:0008006" key="3">
    <source>
        <dbReference type="Google" id="ProtNLM"/>
    </source>
</evidence>
<protein>
    <recommendedName>
        <fullName evidence="3">N-acetyltransferase domain-containing protein</fullName>
    </recommendedName>
</protein>
<dbReference type="OrthoDB" id="10249393at2759"/>
<dbReference type="VEuPathDB" id="GiardiaDB:QR46_3872"/>
<dbReference type="EMBL" id="JXTI01000133">
    <property type="protein sequence ID" value="KWX12142.1"/>
    <property type="molecule type" value="Genomic_DNA"/>
</dbReference>
<gene>
    <name evidence="1" type="ORF">QR46_3872</name>
</gene>
<accession>A0A132NQZ7</accession>
<proteinExistence type="predicted"/>
<dbReference type="Proteomes" id="UP000070089">
    <property type="component" value="Unassembled WGS sequence"/>
</dbReference>
<dbReference type="AlphaFoldDB" id="A0A132NQZ7"/>
<evidence type="ECO:0000313" key="2">
    <source>
        <dbReference type="Proteomes" id="UP000070089"/>
    </source>
</evidence>